<feature type="compositionally biased region" description="Polar residues" evidence="1">
    <location>
        <begin position="51"/>
        <end position="63"/>
    </location>
</feature>
<sequence>MVDLPRRFAQRQTLRHSRGGPPQTLLNRQPRAYESRVKLKRRNRARKSNSTHDSNSTPNSSSDVAKDSGYNSLTNSESDSDSDTDSKPIDIKRIMREFKEEGVTLSNPCDETKAIMEAELEKWEEFCDFTVK</sequence>
<evidence type="ECO:0000256" key="1">
    <source>
        <dbReference type="SAM" id="MobiDB-lite"/>
    </source>
</evidence>
<evidence type="ECO:0000313" key="3">
    <source>
        <dbReference type="Proteomes" id="UP000824998"/>
    </source>
</evidence>
<protein>
    <submittedName>
        <fullName evidence="2">Uncharacterized protein</fullName>
    </submittedName>
</protein>
<name>A0A9P8C0L5_9HELO</name>
<evidence type="ECO:0000313" key="2">
    <source>
        <dbReference type="EMBL" id="KAG9228271.1"/>
    </source>
</evidence>
<dbReference type="AlphaFoldDB" id="A0A9P8C0L5"/>
<reference evidence="2" key="1">
    <citation type="journal article" date="2021" name="IMA Fungus">
        <title>Genomic characterization of three marine fungi, including Emericellopsis atlantica sp. nov. with signatures of a generalist lifestyle and marine biomass degradation.</title>
        <authorList>
            <person name="Hagestad O.C."/>
            <person name="Hou L."/>
            <person name="Andersen J.H."/>
            <person name="Hansen E.H."/>
            <person name="Altermark B."/>
            <person name="Li C."/>
            <person name="Kuhnert E."/>
            <person name="Cox R.J."/>
            <person name="Crous P.W."/>
            <person name="Spatafora J.W."/>
            <person name="Lail K."/>
            <person name="Amirebrahimi M."/>
            <person name="Lipzen A."/>
            <person name="Pangilinan J."/>
            <person name="Andreopoulos W."/>
            <person name="Hayes R.D."/>
            <person name="Ng V."/>
            <person name="Grigoriev I.V."/>
            <person name="Jackson S.A."/>
            <person name="Sutton T.D.S."/>
            <person name="Dobson A.D.W."/>
            <person name="Rama T."/>
        </authorList>
    </citation>
    <scope>NUCLEOTIDE SEQUENCE</scope>
    <source>
        <strain evidence="2">TRa018bII</strain>
    </source>
</reference>
<keyword evidence="3" id="KW-1185">Reference proteome</keyword>
<feature type="compositionally biased region" description="Basic residues" evidence="1">
    <location>
        <begin position="38"/>
        <end position="49"/>
    </location>
</feature>
<dbReference type="EMBL" id="MU251998">
    <property type="protein sequence ID" value="KAG9228271.1"/>
    <property type="molecule type" value="Genomic_DNA"/>
</dbReference>
<organism evidence="2 3">
    <name type="scientific">Amylocarpus encephaloides</name>
    <dbReference type="NCBI Taxonomy" id="45428"/>
    <lineage>
        <taxon>Eukaryota</taxon>
        <taxon>Fungi</taxon>
        <taxon>Dikarya</taxon>
        <taxon>Ascomycota</taxon>
        <taxon>Pezizomycotina</taxon>
        <taxon>Leotiomycetes</taxon>
        <taxon>Helotiales</taxon>
        <taxon>Helotiales incertae sedis</taxon>
        <taxon>Amylocarpus</taxon>
    </lineage>
</organism>
<dbReference type="Proteomes" id="UP000824998">
    <property type="component" value="Unassembled WGS sequence"/>
</dbReference>
<comment type="caution">
    <text evidence="2">The sequence shown here is derived from an EMBL/GenBank/DDBJ whole genome shotgun (WGS) entry which is preliminary data.</text>
</comment>
<gene>
    <name evidence="2" type="ORF">BJ875DRAFT_527796</name>
</gene>
<dbReference type="OrthoDB" id="3542617at2759"/>
<accession>A0A9P8C0L5</accession>
<feature type="region of interest" description="Disordered" evidence="1">
    <location>
        <begin position="1"/>
        <end position="92"/>
    </location>
</feature>
<proteinExistence type="predicted"/>